<evidence type="ECO:0000313" key="2">
    <source>
        <dbReference type="Proteomes" id="UP000078559"/>
    </source>
</evidence>
<name>A0A194VQI0_CYTMA</name>
<dbReference type="AlphaFoldDB" id="A0A194VQI0"/>
<accession>A0A194VQI0</accession>
<dbReference type="EMBL" id="CM003099">
    <property type="protein sequence ID" value="KUI66085.1"/>
    <property type="molecule type" value="Genomic_DNA"/>
</dbReference>
<reference evidence="1" key="1">
    <citation type="submission" date="2014-12" db="EMBL/GenBank/DDBJ databases">
        <title>Genome Sequence of Valsa Canker Pathogens Uncovers a Specific Adaption of Colonization on Woody Bark.</title>
        <authorList>
            <person name="Yin Z."/>
            <person name="Liu H."/>
            <person name="Gao X."/>
            <person name="Li Z."/>
            <person name="Song N."/>
            <person name="Ke X."/>
            <person name="Dai Q."/>
            <person name="Wu Y."/>
            <person name="Sun Y."/>
            <person name="Xu J.-R."/>
            <person name="Kang Z.K."/>
            <person name="Wang L."/>
            <person name="Huang L."/>
        </authorList>
    </citation>
    <scope>NUCLEOTIDE SEQUENCE [LARGE SCALE GENOMIC DNA]</scope>
    <source>
        <strain evidence="1">03-8</strain>
    </source>
</reference>
<sequence length="99" mass="10867">MVDKAACLKFMPRSFSWSLAQPASYGVRNGPIKCWCALSAGSLWLSHRFDITTMPRVLVQWALDNDPDGGILCLLWDGLVRLRAHGGVDVGRCSDDEGS</sequence>
<dbReference type="Proteomes" id="UP000078559">
    <property type="component" value="Chromosome 2"/>
</dbReference>
<evidence type="ECO:0000313" key="1">
    <source>
        <dbReference type="EMBL" id="KUI66085.1"/>
    </source>
</evidence>
<proteinExistence type="predicted"/>
<organism evidence="1 2">
    <name type="scientific">Cytospora mali</name>
    <name type="common">Apple Valsa canker fungus</name>
    <name type="synonym">Valsa mali</name>
    <dbReference type="NCBI Taxonomy" id="578113"/>
    <lineage>
        <taxon>Eukaryota</taxon>
        <taxon>Fungi</taxon>
        <taxon>Dikarya</taxon>
        <taxon>Ascomycota</taxon>
        <taxon>Pezizomycotina</taxon>
        <taxon>Sordariomycetes</taxon>
        <taxon>Sordariomycetidae</taxon>
        <taxon>Diaporthales</taxon>
        <taxon>Cytosporaceae</taxon>
        <taxon>Cytospora</taxon>
    </lineage>
</organism>
<keyword evidence="2" id="KW-1185">Reference proteome</keyword>
<protein>
    <submittedName>
        <fullName evidence="1">Uncharacterized protein</fullName>
    </submittedName>
</protein>
<gene>
    <name evidence="1" type="ORF">VM1G_11419</name>
</gene>